<keyword evidence="3" id="KW-0444">Lipid biosynthesis</keyword>
<evidence type="ECO:0000256" key="3">
    <source>
        <dbReference type="ARBA" id="ARBA00022516"/>
    </source>
</evidence>
<dbReference type="GO" id="GO:0016301">
    <property type="term" value="F:kinase activity"/>
    <property type="evidence" value="ECO:0007669"/>
    <property type="project" value="UniProtKB-KW"/>
</dbReference>
<evidence type="ECO:0000256" key="9">
    <source>
        <dbReference type="ARBA" id="ARBA00022842"/>
    </source>
</evidence>
<dbReference type="Gene3D" id="3.40.50.10330">
    <property type="entry name" value="Probable inorganic polyphosphate/atp-NAD kinase, domain 1"/>
    <property type="match status" value="1"/>
</dbReference>
<keyword evidence="7 14" id="KW-0418">Kinase</keyword>
<dbReference type="GO" id="GO:0008654">
    <property type="term" value="P:phospholipid biosynthetic process"/>
    <property type="evidence" value="ECO:0007669"/>
    <property type="project" value="UniProtKB-KW"/>
</dbReference>
<gene>
    <name evidence="14" type="ORF">F4148_09140</name>
</gene>
<dbReference type="InterPro" id="IPR005218">
    <property type="entry name" value="Diacylglycerol/lipid_kinase"/>
</dbReference>
<dbReference type="GO" id="GO:0005524">
    <property type="term" value="F:ATP binding"/>
    <property type="evidence" value="ECO:0007669"/>
    <property type="project" value="UniProtKB-KW"/>
</dbReference>
<dbReference type="SUPFAM" id="SSF111331">
    <property type="entry name" value="NAD kinase/diacylglycerol kinase-like"/>
    <property type="match status" value="1"/>
</dbReference>
<evidence type="ECO:0000256" key="12">
    <source>
        <dbReference type="ARBA" id="ARBA00023264"/>
    </source>
</evidence>
<comment type="caution">
    <text evidence="14">The sequence shown here is derived from an EMBL/GenBank/DDBJ whole genome shotgun (WGS) entry which is preliminary data.</text>
</comment>
<protein>
    <submittedName>
        <fullName evidence="14">Diacylglycerol kinase family lipid kinase</fullName>
    </submittedName>
</protein>
<comment type="cofactor">
    <cofactor evidence="1">
        <name>Mg(2+)</name>
        <dbReference type="ChEBI" id="CHEBI:18420"/>
    </cofactor>
</comment>
<keyword evidence="10" id="KW-0443">Lipid metabolism</keyword>
<evidence type="ECO:0000256" key="8">
    <source>
        <dbReference type="ARBA" id="ARBA00022840"/>
    </source>
</evidence>
<dbReference type="NCBIfam" id="TIGR00147">
    <property type="entry name" value="YegS/Rv2252/BmrU family lipid kinase"/>
    <property type="match status" value="1"/>
</dbReference>
<evidence type="ECO:0000256" key="11">
    <source>
        <dbReference type="ARBA" id="ARBA00023209"/>
    </source>
</evidence>
<keyword evidence="8" id="KW-0067">ATP-binding</keyword>
<keyword evidence="5" id="KW-0479">Metal-binding</keyword>
<feature type="domain" description="DAGKc" evidence="13">
    <location>
        <begin position="15"/>
        <end position="152"/>
    </location>
</feature>
<keyword evidence="12" id="KW-1208">Phospholipid metabolism</keyword>
<comment type="similarity">
    <text evidence="2">Belongs to the diacylglycerol/lipid kinase family.</text>
</comment>
<evidence type="ECO:0000259" key="13">
    <source>
        <dbReference type="PROSITE" id="PS50146"/>
    </source>
</evidence>
<dbReference type="GO" id="GO:0046872">
    <property type="term" value="F:metal ion binding"/>
    <property type="evidence" value="ECO:0007669"/>
    <property type="project" value="UniProtKB-KW"/>
</dbReference>
<dbReference type="Pfam" id="PF19279">
    <property type="entry name" value="YegS_C"/>
    <property type="match status" value="1"/>
</dbReference>
<keyword evidence="4" id="KW-0808">Transferase</keyword>
<evidence type="ECO:0000256" key="10">
    <source>
        <dbReference type="ARBA" id="ARBA00023098"/>
    </source>
</evidence>
<dbReference type="InterPro" id="IPR050187">
    <property type="entry name" value="Lipid_Phosphate_FormReg"/>
</dbReference>
<keyword evidence="9" id="KW-0460">Magnesium</keyword>
<evidence type="ECO:0000256" key="5">
    <source>
        <dbReference type="ARBA" id="ARBA00022723"/>
    </source>
</evidence>
<evidence type="ECO:0000256" key="4">
    <source>
        <dbReference type="ARBA" id="ARBA00022679"/>
    </source>
</evidence>
<dbReference type="InterPro" id="IPR017438">
    <property type="entry name" value="ATP-NAD_kinase_N"/>
</dbReference>
<dbReference type="PANTHER" id="PTHR12358:SF106">
    <property type="entry name" value="LIPID KINASE YEGS"/>
    <property type="match status" value="1"/>
</dbReference>
<dbReference type="PROSITE" id="PS50146">
    <property type="entry name" value="DAGK"/>
    <property type="match status" value="1"/>
</dbReference>
<keyword evidence="6" id="KW-0547">Nucleotide-binding</keyword>
<organism evidence="14">
    <name type="scientific">Caldilineaceae bacterium SB0675_bin_29</name>
    <dbReference type="NCBI Taxonomy" id="2605266"/>
    <lineage>
        <taxon>Bacteria</taxon>
        <taxon>Bacillati</taxon>
        <taxon>Chloroflexota</taxon>
        <taxon>Caldilineae</taxon>
        <taxon>Caldilineales</taxon>
        <taxon>Caldilineaceae</taxon>
    </lineage>
</organism>
<dbReference type="EMBL" id="VYDA01000340">
    <property type="protein sequence ID" value="MYH61908.1"/>
    <property type="molecule type" value="Genomic_DNA"/>
</dbReference>
<reference evidence="14" key="1">
    <citation type="submission" date="2019-09" db="EMBL/GenBank/DDBJ databases">
        <title>Characterisation of the sponge microbiome using genome-centric metagenomics.</title>
        <authorList>
            <person name="Engelberts J.P."/>
            <person name="Robbins S.J."/>
            <person name="De Goeij J.M."/>
            <person name="Aranda M."/>
            <person name="Bell S.C."/>
            <person name="Webster N.S."/>
        </authorList>
    </citation>
    <scope>NUCLEOTIDE SEQUENCE</scope>
    <source>
        <strain evidence="14">SB0675_bin_29</strain>
    </source>
</reference>
<dbReference type="InterPro" id="IPR001206">
    <property type="entry name" value="Diacylglycerol_kinase_cat_dom"/>
</dbReference>
<evidence type="ECO:0000256" key="6">
    <source>
        <dbReference type="ARBA" id="ARBA00022741"/>
    </source>
</evidence>
<evidence type="ECO:0000313" key="14">
    <source>
        <dbReference type="EMBL" id="MYH61908.1"/>
    </source>
</evidence>
<name>A0A6B1G0Q5_9CHLR</name>
<keyword evidence="11" id="KW-0594">Phospholipid biosynthesis</keyword>
<dbReference type="Gene3D" id="2.60.200.40">
    <property type="match status" value="1"/>
</dbReference>
<sequence>MRVRPRPNLLCRRRRSVETVKVILNPYAGRGRGGKVAGEIEAAFRRGDVPFEIVETSAPGEAVSLARSARLDGYAIVAAAGGDGTVHEVVNGLAEATPEDEAVQGLAVLQAGSGNDFADMAGVPRGLDAAVQAIREGNTRDVDLGLVEAFDGRNTLRRYFDNNLGMGFEAQVTVESRKIKRLRGFTIYLWAALRALRAYDQPHFEVSWIDGDGNSRGAAKEMLLVSIGNSRRTGGAFYLTPDAVMDDGLLDMAFADALSQLAILNLLPRAMTRTGLYGQKTVTFSRLRSASIAVRQPVPVHTDGEILSSEIERLTVELQPGRLQVIV</sequence>
<proteinExistence type="inferred from homology"/>
<dbReference type="Pfam" id="PF00781">
    <property type="entry name" value="DAGK_cat"/>
    <property type="match status" value="1"/>
</dbReference>
<evidence type="ECO:0000256" key="1">
    <source>
        <dbReference type="ARBA" id="ARBA00001946"/>
    </source>
</evidence>
<dbReference type="InterPro" id="IPR045540">
    <property type="entry name" value="YegS/DAGK_C"/>
</dbReference>
<dbReference type="GO" id="GO:0005886">
    <property type="term" value="C:plasma membrane"/>
    <property type="evidence" value="ECO:0007669"/>
    <property type="project" value="TreeGrafter"/>
</dbReference>
<dbReference type="SMART" id="SM00046">
    <property type="entry name" value="DAGKc"/>
    <property type="match status" value="1"/>
</dbReference>
<accession>A0A6B1G0Q5</accession>
<dbReference type="AlphaFoldDB" id="A0A6B1G0Q5"/>
<dbReference type="PANTHER" id="PTHR12358">
    <property type="entry name" value="SPHINGOSINE KINASE"/>
    <property type="match status" value="1"/>
</dbReference>
<evidence type="ECO:0000256" key="7">
    <source>
        <dbReference type="ARBA" id="ARBA00022777"/>
    </source>
</evidence>
<dbReference type="InterPro" id="IPR016064">
    <property type="entry name" value="NAD/diacylglycerol_kinase_sf"/>
</dbReference>
<evidence type="ECO:0000256" key="2">
    <source>
        <dbReference type="ARBA" id="ARBA00005983"/>
    </source>
</evidence>